<comment type="caution">
    <text evidence="5">The sequence shown here is derived from an EMBL/GenBank/DDBJ whole genome shotgun (WGS) entry which is preliminary data.</text>
</comment>
<feature type="compositionally biased region" description="Gly residues" evidence="2">
    <location>
        <begin position="701"/>
        <end position="725"/>
    </location>
</feature>
<dbReference type="EMBL" id="JAALLH010000001">
    <property type="protein sequence ID" value="NIY68791.1"/>
    <property type="molecule type" value="Genomic_DNA"/>
</dbReference>
<dbReference type="GO" id="GO:0005524">
    <property type="term" value="F:ATP binding"/>
    <property type="evidence" value="ECO:0007669"/>
    <property type="project" value="UniProtKB-UniRule"/>
</dbReference>
<evidence type="ECO:0000313" key="5">
    <source>
        <dbReference type="EMBL" id="NIY68791.1"/>
    </source>
</evidence>
<feature type="region of interest" description="Disordered" evidence="2">
    <location>
        <begin position="960"/>
        <end position="979"/>
    </location>
</feature>
<dbReference type="InterPro" id="IPR011761">
    <property type="entry name" value="ATP-grasp"/>
</dbReference>
<protein>
    <submittedName>
        <fullName evidence="5">Acyl-CoA synthetase</fullName>
    </submittedName>
</protein>
<name>A0A7X5X8V1_STRMQ</name>
<feature type="domain" description="ATP-grasp" evidence="3">
    <location>
        <begin position="761"/>
        <end position="799"/>
    </location>
</feature>
<keyword evidence="1" id="KW-0547">Nucleotide-binding</keyword>
<gene>
    <name evidence="5" type="ORF">SMALB_6889</name>
</gene>
<reference evidence="5 6" key="1">
    <citation type="submission" date="2020-02" db="EMBL/GenBank/DDBJ databases">
        <title>Streptomyces malaysiensis DSM14702 (JHCC583434, PFL_A843) Genome sequencing and assembly.</title>
        <authorList>
            <person name="Samborskyy M."/>
        </authorList>
    </citation>
    <scope>NUCLEOTIDE SEQUENCE [LARGE SCALE GENOMIC DNA]</scope>
    <source>
        <strain evidence="5 6">DSM 14702</strain>
    </source>
</reference>
<evidence type="ECO:0000256" key="1">
    <source>
        <dbReference type="PROSITE-ProRule" id="PRU00409"/>
    </source>
</evidence>
<evidence type="ECO:0000259" key="3">
    <source>
        <dbReference type="PROSITE" id="PS50975"/>
    </source>
</evidence>
<dbReference type="CDD" id="cd04301">
    <property type="entry name" value="NAT_SF"/>
    <property type="match status" value="1"/>
</dbReference>
<dbReference type="InterPro" id="IPR000182">
    <property type="entry name" value="GNAT_dom"/>
</dbReference>
<dbReference type="SUPFAM" id="SSF56059">
    <property type="entry name" value="Glutathione synthetase ATP-binding domain-like"/>
    <property type="match status" value="1"/>
</dbReference>
<dbReference type="InterPro" id="IPR003781">
    <property type="entry name" value="CoA-bd"/>
</dbReference>
<feature type="domain" description="N-acetyltransferase" evidence="4">
    <location>
        <begin position="26"/>
        <end position="185"/>
    </location>
</feature>
<dbReference type="PANTHER" id="PTHR42793">
    <property type="entry name" value="COA BINDING DOMAIN CONTAINING PROTEIN"/>
    <property type="match status" value="1"/>
</dbReference>
<evidence type="ECO:0000313" key="6">
    <source>
        <dbReference type="Proteomes" id="UP000536624"/>
    </source>
</evidence>
<dbReference type="Gene3D" id="3.30.1490.20">
    <property type="entry name" value="ATP-grasp fold, A domain"/>
    <property type="match status" value="1"/>
</dbReference>
<dbReference type="Pfam" id="PF13380">
    <property type="entry name" value="CoA_binding_2"/>
    <property type="match status" value="1"/>
</dbReference>
<dbReference type="InterPro" id="IPR036291">
    <property type="entry name" value="NAD(P)-bd_dom_sf"/>
</dbReference>
<dbReference type="GO" id="GO:0016747">
    <property type="term" value="F:acyltransferase activity, transferring groups other than amino-acyl groups"/>
    <property type="evidence" value="ECO:0007669"/>
    <property type="project" value="InterPro"/>
</dbReference>
<feature type="compositionally biased region" description="Low complexity" evidence="2">
    <location>
        <begin position="726"/>
        <end position="738"/>
    </location>
</feature>
<evidence type="ECO:0000259" key="4">
    <source>
        <dbReference type="PROSITE" id="PS51186"/>
    </source>
</evidence>
<dbReference type="PROSITE" id="PS50975">
    <property type="entry name" value="ATP_GRASP"/>
    <property type="match status" value="1"/>
</dbReference>
<dbReference type="InterPro" id="IPR013815">
    <property type="entry name" value="ATP_grasp_subdomain_1"/>
</dbReference>
<dbReference type="Pfam" id="PF13607">
    <property type="entry name" value="Succ_CoA_lig"/>
    <property type="match status" value="1"/>
</dbReference>
<dbReference type="Gene3D" id="3.40.630.30">
    <property type="match status" value="1"/>
</dbReference>
<dbReference type="Pfam" id="PF13549">
    <property type="entry name" value="ATP-grasp_5"/>
    <property type="match status" value="1"/>
</dbReference>
<dbReference type="SMART" id="SM00881">
    <property type="entry name" value="CoA_binding"/>
    <property type="match status" value="1"/>
</dbReference>
<dbReference type="GO" id="GO:0046872">
    <property type="term" value="F:metal ion binding"/>
    <property type="evidence" value="ECO:0007669"/>
    <property type="project" value="InterPro"/>
</dbReference>
<dbReference type="InterPro" id="IPR032875">
    <property type="entry name" value="Succ_CoA_lig_flav_dom"/>
</dbReference>
<dbReference type="PROSITE" id="PS51186">
    <property type="entry name" value="GNAT"/>
    <property type="match status" value="1"/>
</dbReference>
<dbReference type="PANTHER" id="PTHR42793:SF1">
    <property type="entry name" value="PEPTIDYL-LYSINE N-ACETYLTRANSFERASE PATZ"/>
    <property type="match status" value="1"/>
</dbReference>
<dbReference type="Gene3D" id="3.30.470.20">
    <property type="entry name" value="ATP-grasp fold, B domain"/>
    <property type="match status" value="1"/>
</dbReference>
<dbReference type="Gene3D" id="3.40.50.261">
    <property type="entry name" value="Succinyl-CoA synthetase domains"/>
    <property type="match status" value="2"/>
</dbReference>
<dbReference type="InterPro" id="IPR016102">
    <property type="entry name" value="Succinyl-CoA_synth-like"/>
</dbReference>
<dbReference type="SUPFAM" id="SSF52210">
    <property type="entry name" value="Succinyl-CoA synthetase domains"/>
    <property type="match status" value="2"/>
</dbReference>
<dbReference type="AlphaFoldDB" id="A0A7X5X8V1"/>
<dbReference type="InterPro" id="IPR016181">
    <property type="entry name" value="Acyl_CoA_acyltransferase"/>
</dbReference>
<dbReference type="Proteomes" id="UP000536624">
    <property type="component" value="Unassembled WGS sequence"/>
</dbReference>
<keyword evidence="1" id="KW-0067">ATP-binding</keyword>
<dbReference type="Pfam" id="PF00583">
    <property type="entry name" value="Acetyltransf_1"/>
    <property type="match status" value="1"/>
</dbReference>
<sequence>MRSPSDHHAYPTHWEADVVLRDGGTAQIRPITTDDAQRLVSFYERVSDESKYYRFFAPYPRLSDRDVHRFTHHDYVDRVGLAATVGDEFIATVRYDRIDARGMPAAAPADEAEVAFLVQDAHQGRGVASALLEHIAAVARERGIRRFAAEVLPANTKMIKVFTDAGYTQKRSFEDGVVRLEFDLEPTDRSLAVMRGREQRAEARSVQRLLAPGSVAVIGTSRTPGGVGRTVLRNLLDGGFTGRVHAVNHAFPDDMERLEPEGVPAHRSLRAIEEPVDLAVVAVPAERVPAVVAECGDHGVQGLVVLSAGYAESGREGRDRQRDLVRQARSHGMRVIGPNAFGVINTAEGVRLNASLSPQLPNPGRLGLFTQSGAIGIALLSGLHRRGAGLHRRGAGLASLAGIAGISTFVSAGNRADVSGNDLLQYWYDDPRTDVVLMYLESIGNPRKFTRLARRTAAVKPVVVVKGARHTGSAPTGHAVPTTRIPDATVSDLLRQAGVIRVDTVTELADAGVLLASQPLPAGPRVAILGNSESLGLITYDACLTEGLRPLPPHDLTTAAAPEDFRRALAEALTDDASDAVVVTAIPWVGDGSARALATAVREAAQTSGPGPAKPVAVVHLEIQELAEALAGTGGEPAPGTRRIPAYPAAERAVRALAEAVRYARWRQEAAEPGRVPEYDDIDEAGAAADIQVLLAPAEGTSGGAGEGASGGAGEGAGGETGDGAGDATSVGAESGASGTAGAGPGDDVSPGVELSAADTQRLLARYGVSVLPALPAPDPDTAVRAAERLGFPVALKPTAPHLRHRADLGGVRLELGGEPELRRAYAELTDYLGRPEELGLVVQRMAPRGVDTVVRAAIDPAAGAVLSFGLAGAPSELLGDTAHGLVPVTGRDAAELIRSIRTAPLLFGWRGSKPVDTAALEELLLRVSRLVDDHPEMVAVDLEPVVVAQHGLSVLGASARLAPPPPRTDLGPRHMPAY</sequence>
<feature type="region of interest" description="Disordered" evidence="2">
    <location>
        <begin position="699"/>
        <end position="753"/>
    </location>
</feature>
<evidence type="ECO:0000256" key="2">
    <source>
        <dbReference type="SAM" id="MobiDB-lite"/>
    </source>
</evidence>
<dbReference type="SUPFAM" id="SSF55729">
    <property type="entry name" value="Acyl-CoA N-acyltransferases (Nat)"/>
    <property type="match status" value="1"/>
</dbReference>
<organism evidence="5 6">
    <name type="scientific">Streptomyces malaysiensis</name>
    <dbReference type="NCBI Taxonomy" id="92644"/>
    <lineage>
        <taxon>Bacteria</taxon>
        <taxon>Bacillati</taxon>
        <taxon>Actinomycetota</taxon>
        <taxon>Actinomycetes</taxon>
        <taxon>Kitasatosporales</taxon>
        <taxon>Streptomycetaceae</taxon>
        <taxon>Streptomyces</taxon>
        <taxon>Streptomyces violaceusniger group</taxon>
    </lineage>
</organism>
<dbReference type="SUPFAM" id="SSF51735">
    <property type="entry name" value="NAD(P)-binding Rossmann-fold domains"/>
    <property type="match status" value="1"/>
</dbReference>
<accession>A0A7X5X8V1</accession>
<dbReference type="RefSeq" id="WP_167503625.1">
    <property type="nucleotide sequence ID" value="NZ_JAALLH010000001.1"/>
</dbReference>
<dbReference type="Gene3D" id="3.40.50.720">
    <property type="entry name" value="NAD(P)-binding Rossmann-like Domain"/>
    <property type="match status" value="1"/>
</dbReference>
<proteinExistence type="predicted"/>